<comment type="caution">
    <text evidence="1">The sequence shown here is derived from an EMBL/GenBank/DDBJ whole genome shotgun (WGS) entry which is preliminary data.</text>
</comment>
<proteinExistence type="predicted"/>
<dbReference type="Proteomes" id="UP000644756">
    <property type="component" value="Unassembled WGS sequence"/>
</dbReference>
<dbReference type="RefSeq" id="WP_188531232.1">
    <property type="nucleotide sequence ID" value="NZ_BMGR01000007.1"/>
</dbReference>
<protein>
    <submittedName>
        <fullName evidence="1">Uncharacterized protein</fullName>
    </submittedName>
</protein>
<keyword evidence="2" id="KW-1185">Reference proteome</keyword>
<evidence type="ECO:0000313" key="2">
    <source>
        <dbReference type="Proteomes" id="UP000644756"/>
    </source>
</evidence>
<reference evidence="1" key="2">
    <citation type="submission" date="2020-09" db="EMBL/GenBank/DDBJ databases">
        <authorList>
            <person name="Sun Q."/>
            <person name="Zhou Y."/>
        </authorList>
    </citation>
    <scope>NUCLEOTIDE SEQUENCE</scope>
    <source>
        <strain evidence="1">CGMCC 1.12987</strain>
    </source>
</reference>
<organism evidence="1 2">
    <name type="scientific">Paenibacillus abyssi</name>
    <dbReference type="NCBI Taxonomy" id="1340531"/>
    <lineage>
        <taxon>Bacteria</taxon>
        <taxon>Bacillati</taxon>
        <taxon>Bacillota</taxon>
        <taxon>Bacilli</taxon>
        <taxon>Bacillales</taxon>
        <taxon>Paenibacillaceae</taxon>
        <taxon>Paenibacillus</taxon>
    </lineage>
</organism>
<dbReference type="EMBL" id="BMGR01000007">
    <property type="protein sequence ID" value="GGG05438.1"/>
    <property type="molecule type" value="Genomic_DNA"/>
</dbReference>
<reference evidence="1" key="1">
    <citation type="journal article" date="2014" name="Int. J. Syst. Evol. Microbiol.">
        <title>Complete genome sequence of Corynebacterium casei LMG S-19264T (=DSM 44701T), isolated from a smear-ripened cheese.</title>
        <authorList>
            <consortium name="US DOE Joint Genome Institute (JGI-PGF)"/>
            <person name="Walter F."/>
            <person name="Albersmeier A."/>
            <person name="Kalinowski J."/>
            <person name="Ruckert C."/>
        </authorList>
    </citation>
    <scope>NUCLEOTIDE SEQUENCE</scope>
    <source>
        <strain evidence="1">CGMCC 1.12987</strain>
    </source>
</reference>
<dbReference type="AlphaFoldDB" id="A0A917FSV6"/>
<evidence type="ECO:0000313" key="1">
    <source>
        <dbReference type="EMBL" id="GGG05438.1"/>
    </source>
</evidence>
<sequence>MYELDKSINWKLENREVTLKEIYPKILECLVISHNLNAGETCPECKEQELVEIDIYTLHDMVQRRCKLRTVSKTIIEEPNPQWFAICPCCDQYALGIDDNLEILMRNAHGMTFSRLAIYLNS</sequence>
<name>A0A917FSV6_9BACL</name>
<accession>A0A917FSV6</accession>
<gene>
    <name evidence="1" type="ORF">GCM10010916_23130</name>
</gene>